<dbReference type="Pfam" id="PF02875">
    <property type="entry name" value="Mur_ligase_C"/>
    <property type="match status" value="1"/>
</dbReference>
<keyword evidence="4 14" id="KW-0963">Cytoplasm</keyword>
<dbReference type="AlphaFoldDB" id="K6W3T6"/>
<organism evidence="18 19">
    <name type="scientific">Austwickia chelonae NBRC 105200</name>
    <dbReference type="NCBI Taxonomy" id="1184607"/>
    <lineage>
        <taxon>Bacteria</taxon>
        <taxon>Bacillati</taxon>
        <taxon>Actinomycetota</taxon>
        <taxon>Actinomycetes</taxon>
        <taxon>Micrococcales</taxon>
        <taxon>Dermatophilaceae</taxon>
        <taxon>Austwickia</taxon>
    </lineage>
</organism>
<dbReference type="RefSeq" id="WP_006501227.1">
    <property type="nucleotide sequence ID" value="NZ_BAGZ01000001.1"/>
</dbReference>
<sequence>MDAPVPSPEELGRVHVLAVGGAGMSAVARLLLASGVQVSGSDARDSEVLRGLSGEGVRTFVGHDPAHVADADTVVISSAIREDNVELVEARARGVRVLHRSQALASVMSGHRSVAVAGANGKTTTSSMLATALSHAGVDPSYAIGGELVATGTNAALGGGDLFVAEADESDGSFLVYHPEVAVVTNIQPDHLDFYGTFSQVKEAYLAFGRTVPHGGTLVACADDPGSAEFAVRMTDGRARMVTYGEAEGAEVRIEGVSFDGLESSATLVHEGRRHALHLSVPGRHNVANAAAAFAAAHIGMGVPAEAVLRGLSAFRGARRRFEVKGESAGVRVVDDYAHNPGKVAAVVETAARIARPGRLVVVFQPHLYSRTRDFAREFGRALSGADLVVVTDVYGAREDPIPGVDGRTIVAEIDRGSAVRVEYIEQLAQVPGYVVSVVRPGDLVVTVGAGDVTTAGPRILQLLAGQKSDEHSAR</sequence>
<dbReference type="GO" id="GO:0005737">
    <property type="term" value="C:cytoplasm"/>
    <property type="evidence" value="ECO:0007669"/>
    <property type="project" value="UniProtKB-SubCell"/>
</dbReference>
<feature type="domain" description="Mur ligase central" evidence="17">
    <location>
        <begin position="116"/>
        <end position="297"/>
    </location>
</feature>
<keyword evidence="10 14" id="KW-0573">Peptidoglycan synthesis</keyword>
<dbReference type="Gene3D" id="3.90.190.20">
    <property type="entry name" value="Mur ligase, C-terminal domain"/>
    <property type="match status" value="1"/>
</dbReference>
<dbReference type="SUPFAM" id="SSF53244">
    <property type="entry name" value="MurD-like peptide ligases, peptide-binding domain"/>
    <property type="match status" value="1"/>
</dbReference>
<dbReference type="PANTHER" id="PTHR43445">
    <property type="entry name" value="UDP-N-ACETYLMURAMATE--L-ALANINE LIGASE-RELATED"/>
    <property type="match status" value="1"/>
</dbReference>
<evidence type="ECO:0000313" key="19">
    <source>
        <dbReference type="Proteomes" id="UP000008495"/>
    </source>
</evidence>
<dbReference type="eggNOG" id="COG0773">
    <property type="taxonomic scope" value="Bacteria"/>
</dbReference>
<dbReference type="Gene3D" id="3.40.1190.10">
    <property type="entry name" value="Mur-like, catalytic domain"/>
    <property type="match status" value="1"/>
</dbReference>
<keyword evidence="11 14" id="KW-0131">Cell cycle</keyword>
<feature type="binding site" evidence="14">
    <location>
        <begin position="118"/>
        <end position="124"/>
    </location>
    <ligand>
        <name>ATP</name>
        <dbReference type="ChEBI" id="CHEBI:30616"/>
    </ligand>
</feature>
<evidence type="ECO:0000256" key="3">
    <source>
        <dbReference type="ARBA" id="ARBA00012211"/>
    </source>
</evidence>
<dbReference type="Pfam" id="PF01225">
    <property type="entry name" value="Mur_ligase"/>
    <property type="match status" value="1"/>
</dbReference>
<dbReference type="GO" id="GO:0051301">
    <property type="term" value="P:cell division"/>
    <property type="evidence" value="ECO:0007669"/>
    <property type="project" value="UniProtKB-KW"/>
</dbReference>
<evidence type="ECO:0000256" key="7">
    <source>
        <dbReference type="ARBA" id="ARBA00022741"/>
    </source>
</evidence>
<protein>
    <recommendedName>
        <fullName evidence="3 14">UDP-N-acetylmuramate--L-alanine ligase</fullName>
        <ecNumber evidence="3 14">6.3.2.8</ecNumber>
    </recommendedName>
    <alternativeName>
        <fullName evidence="14">UDP-N-acetylmuramoyl-L-alanine synthetase</fullName>
    </alternativeName>
</protein>
<keyword evidence="7 14" id="KW-0547">Nucleotide-binding</keyword>
<comment type="similarity">
    <text evidence="14">Belongs to the MurCDEF family.</text>
</comment>
<reference evidence="18 19" key="1">
    <citation type="submission" date="2012-08" db="EMBL/GenBank/DDBJ databases">
        <title>Whole genome shotgun sequence of Austwickia chelonae NBRC 105200.</title>
        <authorList>
            <person name="Yoshida I."/>
            <person name="Hosoyama A."/>
            <person name="Tsuchikane K."/>
            <person name="Katsumata H."/>
            <person name="Ando Y."/>
            <person name="Ohji S."/>
            <person name="Hamada M."/>
            <person name="Tamura T."/>
            <person name="Yamazoe A."/>
            <person name="Yamazaki S."/>
            <person name="Fujita N."/>
        </authorList>
    </citation>
    <scope>NUCLEOTIDE SEQUENCE [LARGE SCALE GENOMIC DNA]</scope>
    <source>
        <strain evidence="18 19">NBRC 105200</strain>
    </source>
</reference>
<keyword evidence="19" id="KW-1185">Reference proteome</keyword>
<evidence type="ECO:0000259" key="16">
    <source>
        <dbReference type="Pfam" id="PF02875"/>
    </source>
</evidence>
<comment type="caution">
    <text evidence="18">The sequence shown here is derived from an EMBL/GenBank/DDBJ whole genome shotgun (WGS) entry which is preliminary data.</text>
</comment>
<comment type="subcellular location">
    <subcellularLocation>
        <location evidence="1 14">Cytoplasm</location>
    </subcellularLocation>
</comment>
<dbReference type="InterPro" id="IPR036615">
    <property type="entry name" value="Mur_ligase_C_dom_sf"/>
</dbReference>
<evidence type="ECO:0000256" key="9">
    <source>
        <dbReference type="ARBA" id="ARBA00022960"/>
    </source>
</evidence>
<comment type="function">
    <text evidence="14">Cell wall formation.</text>
</comment>
<dbReference type="Gene3D" id="3.40.50.720">
    <property type="entry name" value="NAD(P)-binding Rossmann-like Domain"/>
    <property type="match status" value="1"/>
</dbReference>
<dbReference type="GO" id="GO:0009252">
    <property type="term" value="P:peptidoglycan biosynthetic process"/>
    <property type="evidence" value="ECO:0007669"/>
    <property type="project" value="UniProtKB-UniRule"/>
</dbReference>
<dbReference type="NCBIfam" id="TIGR01082">
    <property type="entry name" value="murC"/>
    <property type="match status" value="1"/>
</dbReference>
<dbReference type="SUPFAM" id="SSF53623">
    <property type="entry name" value="MurD-like peptide ligases, catalytic domain"/>
    <property type="match status" value="1"/>
</dbReference>
<dbReference type="Pfam" id="PF08245">
    <property type="entry name" value="Mur_ligase_M"/>
    <property type="match status" value="1"/>
</dbReference>
<keyword evidence="8 14" id="KW-0067">ATP-binding</keyword>
<keyword evidence="5 14" id="KW-0436">Ligase</keyword>
<evidence type="ECO:0000256" key="5">
    <source>
        <dbReference type="ARBA" id="ARBA00022598"/>
    </source>
</evidence>
<feature type="domain" description="Mur ligase C-terminal" evidence="16">
    <location>
        <begin position="320"/>
        <end position="451"/>
    </location>
</feature>
<evidence type="ECO:0000256" key="8">
    <source>
        <dbReference type="ARBA" id="ARBA00022840"/>
    </source>
</evidence>
<gene>
    <name evidence="14 18" type="primary">murC</name>
    <name evidence="18" type="ORF">AUCHE_01_00390</name>
</gene>
<dbReference type="STRING" id="100225.SAMN05421595_1604"/>
<dbReference type="InterPro" id="IPR005758">
    <property type="entry name" value="UDP-N-AcMur_Ala_ligase_MurC"/>
</dbReference>
<keyword evidence="12 14" id="KW-0961">Cell wall biogenesis/degradation</keyword>
<dbReference type="GO" id="GO:0008360">
    <property type="term" value="P:regulation of cell shape"/>
    <property type="evidence" value="ECO:0007669"/>
    <property type="project" value="UniProtKB-KW"/>
</dbReference>
<evidence type="ECO:0000256" key="1">
    <source>
        <dbReference type="ARBA" id="ARBA00004496"/>
    </source>
</evidence>
<evidence type="ECO:0000256" key="11">
    <source>
        <dbReference type="ARBA" id="ARBA00023306"/>
    </source>
</evidence>
<evidence type="ECO:0000256" key="6">
    <source>
        <dbReference type="ARBA" id="ARBA00022618"/>
    </source>
</evidence>
<feature type="domain" description="Mur ligase N-terminal catalytic" evidence="15">
    <location>
        <begin position="14"/>
        <end position="111"/>
    </location>
</feature>
<proteinExistence type="inferred from homology"/>
<name>K6W3T6_9MICO</name>
<evidence type="ECO:0000256" key="12">
    <source>
        <dbReference type="ARBA" id="ARBA00023316"/>
    </source>
</evidence>
<evidence type="ECO:0000256" key="2">
    <source>
        <dbReference type="ARBA" id="ARBA00004752"/>
    </source>
</evidence>
<evidence type="ECO:0000256" key="14">
    <source>
        <dbReference type="HAMAP-Rule" id="MF_00046"/>
    </source>
</evidence>
<evidence type="ECO:0000256" key="10">
    <source>
        <dbReference type="ARBA" id="ARBA00022984"/>
    </source>
</evidence>
<keyword evidence="6 14" id="KW-0132">Cell division</keyword>
<keyword evidence="9 14" id="KW-0133">Cell shape</keyword>
<accession>K6W3T6</accession>
<dbReference type="GO" id="GO:0005524">
    <property type="term" value="F:ATP binding"/>
    <property type="evidence" value="ECO:0007669"/>
    <property type="project" value="UniProtKB-UniRule"/>
</dbReference>
<dbReference type="GO" id="GO:0008763">
    <property type="term" value="F:UDP-N-acetylmuramate-L-alanine ligase activity"/>
    <property type="evidence" value="ECO:0007669"/>
    <property type="project" value="UniProtKB-UniRule"/>
</dbReference>
<dbReference type="GO" id="GO:0071555">
    <property type="term" value="P:cell wall organization"/>
    <property type="evidence" value="ECO:0007669"/>
    <property type="project" value="UniProtKB-KW"/>
</dbReference>
<dbReference type="InterPro" id="IPR004101">
    <property type="entry name" value="Mur_ligase_C"/>
</dbReference>
<dbReference type="InterPro" id="IPR000713">
    <property type="entry name" value="Mur_ligase_N"/>
</dbReference>
<dbReference type="EMBL" id="BAGZ01000001">
    <property type="protein sequence ID" value="GAB76477.1"/>
    <property type="molecule type" value="Genomic_DNA"/>
</dbReference>
<comment type="pathway">
    <text evidence="2 14">Cell wall biogenesis; peptidoglycan biosynthesis.</text>
</comment>
<dbReference type="UniPathway" id="UPA00219"/>
<dbReference type="InterPro" id="IPR036565">
    <property type="entry name" value="Mur-like_cat_sf"/>
</dbReference>
<evidence type="ECO:0000256" key="4">
    <source>
        <dbReference type="ARBA" id="ARBA00022490"/>
    </source>
</evidence>
<dbReference type="SUPFAM" id="SSF51984">
    <property type="entry name" value="MurCD N-terminal domain"/>
    <property type="match status" value="1"/>
</dbReference>
<evidence type="ECO:0000259" key="15">
    <source>
        <dbReference type="Pfam" id="PF01225"/>
    </source>
</evidence>
<evidence type="ECO:0000259" key="17">
    <source>
        <dbReference type="Pfam" id="PF08245"/>
    </source>
</evidence>
<dbReference type="EC" id="6.3.2.8" evidence="3 14"/>
<dbReference type="InterPro" id="IPR013221">
    <property type="entry name" value="Mur_ligase_cen"/>
</dbReference>
<evidence type="ECO:0000313" key="18">
    <source>
        <dbReference type="EMBL" id="GAB76477.1"/>
    </source>
</evidence>
<evidence type="ECO:0000256" key="13">
    <source>
        <dbReference type="ARBA" id="ARBA00047833"/>
    </source>
</evidence>
<dbReference type="InterPro" id="IPR050061">
    <property type="entry name" value="MurCDEF_pg_biosynth"/>
</dbReference>
<dbReference type="PANTHER" id="PTHR43445:SF3">
    <property type="entry name" value="UDP-N-ACETYLMURAMATE--L-ALANINE LIGASE"/>
    <property type="match status" value="1"/>
</dbReference>
<comment type="catalytic activity">
    <reaction evidence="13 14">
        <text>UDP-N-acetyl-alpha-D-muramate + L-alanine + ATP = UDP-N-acetyl-alpha-D-muramoyl-L-alanine + ADP + phosphate + H(+)</text>
        <dbReference type="Rhea" id="RHEA:23372"/>
        <dbReference type="ChEBI" id="CHEBI:15378"/>
        <dbReference type="ChEBI" id="CHEBI:30616"/>
        <dbReference type="ChEBI" id="CHEBI:43474"/>
        <dbReference type="ChEBI" id="CHEBI:57972"/>
        <dbReference type="ChEBI" id="CHEBI:70757"/>
        <dbReference type="ChEBI" id="CHEBI:83898"/>
        <dbReference type="ChEBI" id="CHEBI:456216"/>
        <dbReference type="EC" id="6.3.2.8"/>
    </reaction>
</comment>
<dbReference type="HAMAP" id="MF_00046">
    <property type="entry name" value="MurC"/>
    <property type="match status" value="1"/>
</dbReference>
<dbReference type="Proteomes" id="UP000008495">
    <property type="component" value="Unassembled WGS sequence"/>
</dbReference>